<dbReference type="Gene3D" id="3.40.50.2300">
    <property type="match status" value="1"/>
</dbReference>
<gene>
    <name evidence="7" type="ORF">TresaDRAFT_1149</name>
</gene>
<proteinExistence type="inferred from homology"/>
<protein>
    <recommendedName>
        <fullName evidence="2">protein-tyrosine-phosphatase</fullName>
        <ecNumber evidence="2">3.1.3.48</ecNumber>
    </recommendedName>
</protein>
<dbReference type="Pfam" id="PF01451">
    <property type="entry name" value="LMWPc"/>
    <property type="match status" value="1"/>
</dbReference>
<name>H7ELJ9_9SPIR</name>
<reference evidence="7 8" key="1">
    <citation type="submission" date="2011-09" db="EMBL/GenBank/DDBJ databases">
        <title>The draft genome of Treponema saccharophilum DSM 2985.</title>
        <authorList>
            <consortium name="US DOE Joint Genome Institute (JGI-PGF)"/>
            <person name="Lucas S."/>
            <person name="Copeland A."/>
            <person name="Lapidus A."/>
            <person name="Glavina del Rio T."/>
            <person name="Dalin E."/>
            <person name="Tice H."/>
            <person name="Bruce D."/>
            <person name="Goodwin L."/>
            <person name="Pitluck S."/>
            <person name="Peters L."/>
            <person name="Kyrpides N."/>
            <person name="Mavromatis K."/>
            <person name="Ivanova N."/>
            <person name="Markowitz V."/>
            <person name="Cheng J.-F."/>
            <person name="Hugenholtz P."/>
            <person name="Woyke T."/>
            <person name="Wu D."/>
            <person name="Gronow S."/>
            <person name="Wellnitz S."/>
            <person name="Brambilla E."/>
            <person name="Klenk H.-P."/>
            <person name="Eisen J.A."/>
        </authorList>
    </citation>
    <scope>NUCLEOTIDE SEQUENCE [LARGE SCALE GENOMIC DNA]</scope>
    <source>
        <strain evidence="7 8">DSM 2985</strain>
    </source>
</reference>
<dbReference type="PANTHER" id="PTHR11717">
    <property type="entry name" value="LOW MOLECULAR WEIGHT PROTEIN TYROSINE PHOSPHATASE"/>
    <property type="match status" value="1"/>
</dbReference>
<comment type="similarity">
    <text evidence="1">Belongs to the low molecular weight phosphotyrosine protein phosphatase family.</text>
</comment>
<dbReference type="OrthoDB" id="9784339at2"/>
<dbReference type="STRING" id="907348.TresaDRAFT_1149"/>
<feature type="domain" description="Phosphotyrosine protein phosphatase I" evidence="6">
    <location>
        <begin position="2"/>
        <end position="147"/>
    </location>
</feature>
<feature type="active site" evidence="5">
    <location>
        <position position="14"/>
    </location>
</feature>
<keyword evidence="4" id="KW-0904">Protein phosphatase</keyword>
<evidence type="ECO:0000256" key="1">
    <source>
        <dbReference type="ARBA" id="ARBA00011063"/>
    </source>
</evidence>
<dbReference type="PRINTS" id="PR00719">
    <property type="entry name" value="LMWPTPASE"/>
</dbReference>
<evidence type="ECO:0000256" key="2">
    <source>
        <dbReference type="ARBA" id="ARBA00013064"/>
    </source>
</evidence>
<dbReference type="InterPro" id="IPR036196">
    <property type="entry name" value="Ptyr_pPase_sf"/>
</dbReference>
<dbReference type="eggNOG" id="COG0394">
    <property type="taxonomic scope" value="Bacteria"/>
</dbReference>
<evidence type="ECO:0000256" key="4">
    <source>
        <dbReference type="ARBA" id="ARBA00022912"/>
    </source>
</evidence>
<evidence type="ECO:0000256" key="5">
    <source>
        <dbReference type="PIRSR" id="PIRSR617867-1"/>
    </source>
</evidence>
<comment type="caution">
    <text evidence="7">The sequence shown here is derived from an EMBL/GenBank/DDBJ whole genome shotgun (WGS) entry which is preliminary data.</text>
</comment>
<evidence type="ECO:0000259" key="6">
    <source>
        <dbReference type="SMART" id="SM00226"/>
    </source>
</evidence>
<dbReference type="RefSeq" id="WP_002704843.1">
    <property type="nucleotide sequence ID" value="NZ_AGRW01000049.1"/>
</dbReference>
<dbReference type="CDD" id="cd16343">
    <property type="entry name" value="LMWPTP"/>
    <property type="match status" value="1"/>
</dbReference>
<dbReference type="InterPro" id="IPR023485">
    <property type="entry name" value="Ptyr_pPase"/>
</dbReference>
<keyword evidence="8" id="KW-1185">Reference proteome</keyword>
<evidence type="ECO:0000313" key="7">
    <source>
        <dbReference type="EMBL" id="EIC01540.1"/>
    </source>
</evidence>
<accession>H7ELJ9</accession>
<evidence type="ECO:0000313" key="8">
    <source>
        <dbReference type="Proteomes" id="UP000003571"/>
    </source>
</evidence>
<dbReference type="GO" id="GO:0004725">
    <property type="term" value="F:protein tyrosine phosphatase activity"/>
    <property type="evidence" value="ECO:0007669"/>
    <property type="project" value="UniProtKB-EC"/>
</dbReference>
<dbReference type="PATRIC" id="fig|907348.3.peg.1789"/>
<feature type="active site" description="Proton donor" evidence="5">
    <location>
        <position position="123"/>
    </location>
</feature>
<keyword evidence="3" id="KW-0378">Hydrolase</keyword>
<dbReference type="SMART" id="SM00226">
    <property type="entry name" value="LMWPc"/>
    <property type="match status" value="1"/>
</dbReference>
<dbReference type="Proteomes" id="UP000003571">
    <property type="component" value="Unassembled WGS sequence"/>
</dbReference>
<dbReference type="EC" id="3.1.3.48" evidence="2"/>
<dbReference type="AlphaFoldDB" id="H7ELJ9"/>
<sequence length="153" mass="17048">MKRILFICHGNICRSPMAEMVFKHIAASRGKGADFFVDSAATTYDAIGCPIHRGTRSALVRNGIPFTEHVARLVTADEYGSFDFIVCMDDENVRHLARIFGSDPEGKIHKLLEYCGEARDVADPWYTGNFDETFDDVMRGCTGLFGTISEESK</sequence>
<dbReference type="SUPFAM" id="SSF52788">
    <property type="entry name" value="Phosphotyrosine protein phosphatases I"/>
    <property type="match status" value="1"/>
</dbReference>
<dbReference type="PANTHER" id="PTHR11717:SF7">
    <property type="entry name" value="LOW MOLECULAR WEIGHT PHOSPHOTYROSINE PROTEIN PHOSPHATASE"/>
    <property type="match status" value="1"/>
</dbReference>
<evidence type="ECO:0000256" key="3">
    <source>
        <dbReference type="ARBA" id="ARBA00022801"/>
    </source>
</evidence>
<dbReference type="EMBL" id="AGRW01000049">
    <property type="protein sequence ID" value="EIC01540.1"/>
    <property type="molecule type" value="Genomic_DNA"/>
</dbReference>
<dbReference type="InterPro" id="IPR017867">
    <property type="entry name" value="Tyr_phospatase_low_mol_wt"/>
</dbReference>
<dbReference type="InterPro" id="IPR050438">
    <property type="entry name" value="LMW_PTPase"/>
</dbReference>
<feature type="active site" description="Nucleophile" evidence="5">
    <location>
        <position position="8"/>
    </location>
</feature>
<organism evidence="7 8">
    <name type="scientific">Treponema saccharophilum DSM 2985</name>
    <dbReference type="NCBI Taxonomy" id="907348"/>
    <lineage>
        <taxon>Bacteria</taxon>
        <taxon>Pseudomonadati</taxon>
        <taxon>Spirochaetota</taxon>
        <taxon>Spirochaetia</taxon>
        <taxon>Spirochaetales</taxon>
        <taxon>Treponemataceae</taxon>
        <taxon>Treponema</taxon>
    </lineage>
</organism>